<gene>
    <name evidence="3" type="ORF">US54_C0005G0017</name>
</gene>
<dbReference type="Proteomes" id="UP000034471">
    <property type="component" value="Unassembled WGS sequence"/>
</dbReference>
<dbReference type="PANTHER" id="PTHR31157:SF1">
    <property type="entry name" value="SCP DOMAIN-CONTAINING PROTEIN"/>
    <property type="match status" value="1"/>
</dbReference>
<keyword evidence="1" id="KW-1133">Transmembrane helix</keyword>
<proteinExistence type="predicted"/>
<keyword evidence="1" id="KW-0812">Transmembrane</keyword>
<dbReference type="InterPro" id="IPR035940">
    <property type="entry name" value="CAP_sf"/>
</dbReference>
<dbReference type="InterPro" id="IPR014044">
    <property type="entry name" value="CAP_dom"/>
</dbReference>
<dbReference type="CDD" id="cd05379">
    <property type="entry name" value="CAP_bacterial"/>
    <property type="match status" value="1"/>
</dbReference>
<evidence type="ECO:0000313" key="4">
    <source>
        <dbReference type="Proteomes" id="UP000034471"/>
    </source>
</evidence>
<feature type="transmembrane region" description="Helical" evidence="1">
    <location>
        <begin position="270"/>
        <end position="292"/>
    </location>
</feature>
<dbReference type="EMBL" id="LBTJ01000005">
    <property type="protein sequence ID" value="KKQ38704.1"/>
    <property type="molecule type" value="Genomic_DNA"/>
</dbReference>
<dbReference type="Pfam" id="PF00188">
    <property type="entry name" value="CAP"/>
    <property type="match status" value="1"/>
</dbReference>
<evidence type="ECO:0000313" key="3">
    <source>
        <dbReference type="EMBL" id="KKQ38704.1"/>
    </source>
</evidence>
<dbReference type="SUPFAM" id="SSF55797">
    <property type="entry name" value="PR-1-like"/>
    <property type="match status" value="1"/>
</dbReference>
<feature type="domain" description="SCP" evidence="2">
    <location>
        <begin position="67"/>
        <end position="182"/>
    </location>
</feature>
<comment type="caution">
    <text evidence="3">The sequence shown here is derived from an EMBL/GenBank/DDBJ whole genome shotgun (WGS) entry which is preliminary data.</text>
</comment>
<sequence>MNQIIDAIYHLFLPKHSNNFRAKLLHHDFLTVYLVFALVLTVGITHLQNSNGSILGYATDITTLKLLELTNQERSNQGMDSLQNNEKLEQAAQAKAKDIFEKDYWSHYGPSGETPWEFILGSGYQYEYAGENLAKNFLFSDGVMKAWMDSETHRDNILRKEYTDVGFAIVNGMLNGEETTLVVQMFGKPLYSAAETKPEKTAEAGQKLAVKPETVSTLPQKLVLSDSDKTLFFPSYLNINLVFFSFLILALILDFYFASKLNLIHIKGKNLIHILFIGFVMIGTFIVINGSIL</sequence>
<accession>A0A0G0JP94</accession>
<feature type="transmembrane region" description="Helical" evidence="1">
    <location>
        <begin position="236"/>
        <end position="258"/>
    </location>
</feature>
<feature type="transmembrane region" description="Helical" evidence="1">
    <location>
        <begin position="29"/>
        <end position="47"/>
    </location>
</feature>
<name>A0A0G0JP94_9BACT</name>
<protein>
    <recommendedName>
        <fullName evidence="2">SCP domain-containing protein</fullName>
    </recommendedName>
</protein>
<dbReference type="Gene3D" id="3.40.33.10">
    <property type="entry name" value="CAP"/>
    <property type="match status" value="1"/>
</dbReference>
<evidence type="ECO:0000259" key="2">
    <source>
        <dbReference type="Pfam" id="PF00188"/>
    </source>
</evidence>
<evidence type="ECO:0000256" key="1">
    <source>
        <dbReference type="SAM" id="Phobius"/>
    </source>
</evidence>
<organism evidence="3 4">
    <name type="scientific">Candidatus Roizmanbacteria bacterium GW2011_GWA2_37_7</name>
    <dbReference type="NCBI Taxonomy" id="1618481"/>
    <lineage>
        <taxon>Bacteria</taxon>
        <taxon>Candidatus Roizmaniibacteriota</taxon>
    </lineage>
</organism>
<keyword evidence="1" id="KW-0472">Membrane</keyword>
<dbReference type="AlphaFoldDB" id="A0A0G0JP94"/>
<dbReference type="STRING" id="1618481.US54_C0005G0017"/>
<reference evidence="3 4" key="1">
    <citation type="journal article" date="2015" name="Nature">
        <title>rRNA introns, odd ribosomes, and small enigmatic genomes across a large radiation of phyla.</title>
        <authorList>
            <person name="Brown C.T."/>
            <person name="Hug L.A."/>
            <person name="Thomas B.C."/>
            <person name="Sharon I."/>
            <person name="Castelle C.J."/>
            <person name="Singh A."/>
            <person name="Wilkins M.J."/>
            <person name="Williams K.H."/>
            <person name="Banfield J.F."/>
        </authorList>
    </citation>
    <scope>NUCLEOTIDE SEQUENCE [LARGE SCALE GENOMIC DNA]</scope>
</reference>
<dbReference type="PANTHER" id="PTHR31157">
    <property type="entry name" value="SCP DOMAIN-CONTAINING PROTEIN"/>
    <property type="match status" value="1"/>
</dbReference>